<keyword evidence="3" id="KW-0862">Zinc</keyword>
<organism evidence="7 8">
    <name type="scientific">Saprolegnia parasitica (strain CBS 223.65)</name>
    <dbReference type="NCBI Taxonomy" id="695850"/>
    <lineage>
        <taxon>Eukaryota</taxon>
        <taxon>Sar</taxon>
        <taxon>Stramenopiles</taxon>
        <taxon>Oomycota</taxon>
        <taxon>Saprolegniomycetes</taxon>
        <taxon>Saprolegniales</taxon>
        <taxon>Saprolegniaceae</taxon>
        <taxon>Saprolegnia</taxon>
    </lineage>
</organism>
<feature type="domain" description="CENP-V/GFA" evidence="6">
    <location>
        <begin position="55"/>
        <end position="179"/>
    </location>
</feature>
<dbReference type="OMA" id="IYTHHET"/>
<keyword evidence="5" id="KW-1133">Transmembrane helix</keyword>
<sequence length="277" mass="31081">MGSGLPAVERLVGALSTLAVGLTIYVVHRVLRPKPMTMDDYYRQKYMDTSDMIGHKGSCGCGAMTFIVLAPRNICAFDDSNTFPSKKGRIPVLIVPMTHLQMTSQSTEDANSFVSIYTHHETPTFASQHVFCKRCGIHLFHMELSRTDRVAINVHCIDDDYIQELRVVFVPKGGRPIFERLSVDAIEDQTTTSSSSTTKAIGQAHKQIGAQNKKIPPPSYVHATLPQTSDEPVAHSVERLSDSSWRGRSSRHKQTSRPWCRSRTHPPRYLYTFLVCM</sequence>
<dbReference type="InterPro" id="IPR011057">
    <property type="entry name" value="Mss4-like_sf"/>
</dbReference>
<evidence type="ECO:0000256" key="4">
    <source>
        <dbReference type="SAM" id="MobiDB-lite"/>
    </source>
</evidence>
<dbReference type="VEuPathDB" id="FungiDB:SPRG_04456"/>
<feature type="compositionally biased region" description="Basic residues" evidence="4">
    <location>
        <begin position="248"/>
        <end position="261"/>
    </location>
</feature>
<protein>
    <recommendedName>
        <fullName evidence="6">CENP-V/GFA domain-containing protein</fullName>
    </recommendedName>
</protein>
<gene>
    <name evidence="7" type="ORF">SPRG_04456</name>
</gene>
<feature type="compositionally biased region" description="Basic and acidic residues" evidence="4">
    <location>
        <begin position="232"/>
        <end position="241"/>
    </location>
</feature>
<dbReference type="InterPro" id="IPR006913">
    <property type="entry name" value="CENP-V/GFA"/>
</dbReference>
<accession>A0A067CMU5</accession>
<evidence type="ECO:0000256" key="5">
    <source>
        <dbReference type="SAM" id="Phobius"/>
    </source>
</evidence>
<name>A0A067CMU5_SAPPC</name>
<feature type="transmembrane region" description="Helical" evidence="5">
    <location>
        <begin position="12"/>
        <end position="31"/>
    </location>
</feature>
<dbReference type="RefSeq" id="XP_012198770.1">
    <property type="nucleotide sequence ID" value="XM_012343380.1"/>
</dbReference>
<dbReference type="InterPro" id="IPR052355">
    <property type="entry name" value="CENP-V-like"/>
</dbReference>
<evidence type="ECO:0000256" key="3">
    <source>
        <dbReference type="ARBA" id="ARBA00022833"/>
    </source>
</evidence>
<dbReference type="PROSITE" id="PS51891">
    <property type="entry name" value="CENP_V_GFA"/>
    <property type="match status" value="1"/>
</dbReference>
<evidence type="ECO:0000256" key="1">
    <source>
        <dbReference type="ARBA" id="ARBA00005495"/>
    </source>
</evidence>
<dbReference type="STRING" id="695850.A0A067CMU5"/>
<dbReference type="PANTHER" id="PTHR28620">
    <property type="entry name" value="CENTROMERE PROTEIN V"/>
    <property type="match status" value="1"/>
</dbReference>
<proteinExistence type="inferred from homology"/>
<dbReference type="SUPFAM" id="SSF51316">
    <property type="entry name" value="Mss4-like"/>
    <property type="match status" value="1"/>
</dbReference>
<dbReference type="Proteomes" id="UP000030745">
    <property type="component" value="Unassembled WGS sequence"/>
</dbReference>
<dbReference type="PANTHER" id="PTHR28620:SF1">
    <property type="entry name" value="CENP-V_GFA DOMAIN-CONTAINING PROTEIN"/>
    <property type="match status" value="1"/>
</dbReference>
<dbReference type="GeneID" id="24126899"/>
<comment type="similarity">
    <text evidence="1">Belongs to the Gfa family.</text>
</comment>
<keyword evidence="8" id="KW-1185">Reference proteome</keyword>
<dbReference type="KEGG" id="spar:SPRG_04456"/>
<reference evidence="7 8" key="1">
    <citation type="journal article" date="2013" name="PLoS Genet.">
        <title>Distinctive expansion of potential virulence genes in the genome of the oomycete fish pathogen Saprolegnia parasitica.</title>
        <authorList>
            <person name="Jiang R.H."/>
            <person name="de Bruijn I."/>
            <person name="Haas B.J."/>
            <person name="Belmonte R."/>
            <person name="Lobach L."/>
            <person name="Christie J."/>
            <person name="van den Ackerveken G."/>
            <person name="Bottin A."/>
            <person name="Bulone V."/>
            <person name="Diaz-Moreno S.M."/>
            <person name="Dumas B."/>
            <person name="Fan L."/>
            <person name="Gaulin E."/>
            <person name="Govers F."/>
            <person name="Grenville-Briggs L.J."/>
            <person name="Horner N.R."/>
            <person name="Levin J.Z."/>
            <person name="Mammella M."/>
            <person name="Meijer H.J."/>
            <person name="Morris P."/>
            <person name="Nusbaum C."/>
            <person name="Oome S."/>
            <person name="Phillips A.J."/>
            <person name="van Rooyen D."/>
            <person name="Rzeszutek E."/>
            <person name="Saraiva M."/>
            <person name="Secombes C.J."/>
            <person name="Seidl M.F."/>
            <person name="Snel B."/>
            <person name="Stassen J.H."/>
            <person name="Sykes S."/>
            <person name="Tripathy S."/>
            <person name="van den Berg H."/>
            <person name="Vega-Arreguin J.C."/>
            <person name="Wawra S."/>
            <person name="Young S.K."/>
            <person name="Zeng Q."/>
            <person name="Dieguez-Uribeondo J."/>
            <person name="Russ C."/>
            <person name="Tyler B.M."/>
            <person name="van West P."/>
        </authorList>
    </citation>
    <scope>NUCLEOTIDE SEQUENCE [LARGE SCALE GENOMIC DNA]</scope>
    <source>
        <strain evidence="7 8">CBS 223.65</strain>
    </source>
</reference>
<keyword evidence="5" id="KW-0812">Transmembrane</keyword>
<evidence type="ECO:0000256" key="2">
    <source>
        <dbReference type="ARBA" id="ARBA00022723"/>
    </source>
</evidence>
<dbReference type="Gene3D" id="2.170.150.70">
    <property type="match status" value="1"/>
</dbReference>
<dbReference type="AlphaFoldDB" id="A0A067CMU5"/>
<evidence type="ECO:0000313" key="8">
    <source>
        <dbReference type="Proteomes" id="UP000030745"/>
    </source>
</evidence>
<keyword evidence="2" id="KW-0479">Metal-binding</keyword>
<evidence type="ECO:0000259" key="6">
    <source>
        <dbReference type="PROSITE" id="PS51891"/>
    </source>
</evidence>
<dbReference type="EMBL" id="KK583201">
    <property type="protein sequence ID" value="KDO30555.1"/>
    <property type="molecule type" value="Genomic_DNA"/>
</dbReference>
<dbReference type="GO" id="GO:0046872">
    <property type="term" value="F:metal ion binding"/>
    <property type="evidence" value="ECO:0007669"/>
    <property type="project" value="UniProtKB-KW"/>
</dbReference>
<dbReference type="OrthoDB" id="2993351at2759"/>
<evidence type="ECO:0000313" key="7">
    <source>
        <dbReference type="EMBL" id="KDO30555.1"/>
    </source>
</evidence>
<dbReference type="GO" id="GO:0016846">
    <property type="term" value="F:carbon-sulfur lyase activity"/>
    <property type="evidence" value="ECO:0007669"/>
    <property type="project" value="InterPro"/>
</dbReference>
<feature type="region of interest" description="Disordered" evidence="4">
    <location>
        <begin position="224"/>
        <end position="261"/>
    </location>
</feature>
<keyword evidence="5" id="KW-0472">Membrane</keyword>